<dbReference type="Proteomes" id="UP000030533">
    <property type="component" value="Unassembled WGS sequence"/>
</dbReference>
<evidence type="ECO:0000313" key="1">
    <source>
        <dbReference type="EMBL" id="KGG03745.1"/>
    </source>
</evidence>
<dbReference type="EMBL" id="JNAO01000001">
    <property type="protein sequence ID" value="KGG03745.1"/>
    <property type="molecule type" value="Genomic_DNA"/>
</dbReference>
<name>A0A0A2AT63_PROMR</name>
<accession>A0A0A2AT63</accession>
<dbReference type="STRING" id="167548.EU98_0075"/>
<reference evidence="2" key="1">
    <citation type="journal article" date="2014" name="Sci. Data">
        <title>Genomes of diverse isolates of the marine cyanobacterium Prochlorococcus.</title>
        <authorList>
            <person name="Biller S."/>
            <person name="Berube P."/>
            <person name="Thompson J."/>
            <person name="Kelly L."/>
            <person name="Roggensack S."/>
            <person name="Awad L."/>
            <person name="Roache-Johnson K."/>
            <person name="Ding H."/>
            <person name="Giovannoni S.J."/>
            <person name="Moore L.R."/>
            <person name="Chisholm S.W."/>
        </authorList>
    </citation>
    <scope>NUCLEOTIDE SEQUENCE [LARGE SCALE GENOMIC DNA]</scope>
    <source>
        <strain evidence="2">MIT 9314</strain>
    </source>
</reference>
<gene>
    <name evidence="1" type="ORF">EU98_0075</name>
</gene>
<protein>
    <submittedName>
        <fullName evidence="1">Uncharacterized protein</fullName>
    </submittedName>
</protein>
<organism evidence="1 2">
    <name type="scientific">Prochlorococcus marinus str. MIT 9314</name>
    <dbReference type="NCBI Taxonomy" id="167548"/>
    <lineage>
        <taxon>Bacteria</taxon>
        <taxon>Bacillati</taxon>
        <taxon>Cyanobacteriota</taxon>
        <taxon>Cyanophyceae</taxon>
        <taxon>Synechococcales</taxon>
        <taxon>Prochlorococcaceae</taxon>
        <taxon>Prochlorococcus</taxon>
    </lineage>
</organism>
<dbReference type="AlphaFoldDB" id="A0A0A2AT63"/>
<evidence type="ECO:0000313" key="2">
    <source>
        <dbReference type="Proteomes" id="UP000030533"/>
    </source>
</evidence>
<comment type="caution">
    <text evidence="1">The sequence shown here is derived from an EMBL/GenBank/DDBJ whole genome shotgun (WGS) entry which is preliminary data.</text>
</comment>
<sequence>MEFNNWPLGNHKITTNLKLLNKPLYKFIRKILFFIGI</sequence>
<proteinExistence type="predicted"/>